<evidence type="ECO:0000313" key="11">
    <source>
        <dbReference type="Proteomes" id="UP000316714"/>
    </source>
</evidence>
<dbReference type="GO" id="GO:0005886">
    <property type="term" value="C:plasma membrane"/>
    <property type="evidence" value="ECO:0007669"/>
    <property type="project" value="UniProtKB-SubCell"/>
</dbReference>
<feature type="transmembrane region" description="Helical" evidence="8">
    <location>
        <begin position="20"/>
        <end position="41"/>
    </location>
</feature>
<dbReference type="PANTHER" id="PTHR33908">
    <property type="entry name" value="MANNOSYLTRANSFERASE YKCB-RELATED"/>
    <property type="match status" value="1"/>
</dbReference>
<evidence type="ECO:0000256" key="4">
    <source>
        <dbReference type="ARBA" id="ARBA00022679"/>
    </source>
</evidence>
<keyword evidence="3 10" id="KW-0328">Glycosyltransferase</keyword>
<feature type="transmembrane region" description="Helical" evidence="8">
    <location>
        <begin position="427"/>
        <end position="443"/>
    </location>
</feature>
<feature type="domain" description="Glycosyltransferase RgtA/B/C/D-like" evidence="9">
    <location>
        <begin position="126"/>
        <end position="232"/>
    </location>
</feature>
<evidence type="ECO:0000256" key="5">
    <source>
        <dbReference type="ARBA" id="ARBA00022692"/>
    </source>
</evidence>
<keyword evidence="4 10" id="KW-0808">Transferase</keyword>
<name>A0A5C5VHK6_9BACT</name>
<organism evidence="10 11">
    <name type="scientific">Posidoniimonas corsicana</name>
    <dbReference type="NCBI Taxonomy" id="1938618"/>
    <lineage>
        <taxon>Bacteria</taxon>
        <taxon>Pseudomonadati</taxon>
        <taxon>Planctomycetota</taxon>
        <taxon>Planctomycetia</taxon>
        <taxon>Pirellulales</taxon>
        <taxon>Lacipirellulaceae</taxon>
        <taxon>Posidoniimonas</taxon>
    </lineage>
</organism>
<reference evidence="10 11" key="1">
    <citation type="submission" date="2019-02" db="EMBL/GenBank/DDBJ databases">
        <title>Deep-cultivation of Planctomycetes and their phenomic and genomic characterization uncovers novel biology.</title>
        <authorList>
            <person name="Wiegand S."/>
            <person name="Jogler M."/>
            <person name="Boedeker C."/>
            <person name="Pinto D."/>
            <person name="Vollmers J."/>
            <person name="Rivas-Marin E."/>
            <person name="Kohn T."/>
            <person name="Peeters S.H."/>
            <person name="Heuer A."/>
            <person name="Rast P."/>
            <person name="Oberbeckmann S."/>
            <person name="Bunk B."/>
            <person name="Jeske O."/>
            <person name="Meyerdierks A."/>
            <person name="Storesund J.E."/>
            <person name="Kallscheuer N."/>
            <person name="Luecker S."/>
            <person name="Lage O.M."/>
            <person name="Pohl T."/>
            <person name="Merkel B.J."/>
            <person name="Hornburger P."/>
            <person name="Mueller R.-W."/>
            <person name="Bruemmer F."/>
            <person name="Labrenz M."/>
            <person name="Spormann A.M."/>
            <person name="Op Den Camp H."/>
            <person name="Overmann J."/>
            <person name="Amann R."/>
            <person name="Jetten M.S.M."/>
            <person name="Mascher T."/>
            <person name="Medema M.H."/>
            <person name="Devos D.P."/>
            <person name="Kaster A.-K."/>
            <person name="Ovreas L."/>
            <person name="Rohde M."/>
            <person name="Galperin M.Y."/>
            <person name="Jogler C."/>
        </authorList>
    </citation>
    <scope>NUCLEOTIDE SEQUENCE [LARGE SCALE GENOMIC DNA]</scope>
    <source>
        <strain evidence="10 11">KOR34</strain>
    </source>
</reference>
<evidence type="ECO:0000256" key="6">
    <source>
        <dbReference type="ARBA" id="ARBA00022989"/>
    </source>
</evidence>
<dbReference type="RefSeq" id="WP_146564515.1">
    <property type="nucleotide sequence ID" value="NZ_SIHJ01000001.1"/>
</dbReference>
<evidence type="ECO:0000259" key="9">
    <source>
        <dbReference type="Pfam" id="PF13231"/>
    </source>
</evidence>
<feature type="transmembrane region" description="Helical" evidence="8">
    <location>
        <begin position="254"/>
        <end position="271"/>
    </location>
</feature>
<evidence type="ECO:0000256" key="2">
    <source>
        <dbReference type="ARBA" id="ARBA00022475"/>
    </source>
</evidence>
<keyword evidence="7 8" id="KW-0472">Membrane</keyword>
<feature type="transmembrane region" description="Helical" evidence="8">
    <location>
        <begin position="476"/>
        <end position="496"/>
    </location>
</feature>
<feature type="transmembrane region" description="Helical" evidence="8">
    <location>
        <begin position="215"/>
        <end position="234"/>
    </location>
</feature>
<feature type="transmembrane region" description="Helical" evidence="8">
    <location>
        <begin position="402"/>
        <end position="421"/>
    </location>
</feature>
<dbReference type="EMBL" id="SIHJ01000001">
    <property type="protein sequence ID" value="TWT37162.1"/>
    <property type="molecule type" value="Genomic_DNA"/>
</dbReference>
<keyword evidence="11" id="KW-1185">Reference proteome</keyword>
<feature type="transmembrane region" description="Helical" evidence="8">
    <location>
        <begin position="355"/>
        <end position="382"/>
    </location>
</feature>
<gene>
    <name evidence="10" type="ORF">KOR34_21090</name>
</gene>
<dbReference type="OrthoDB" id="224989at2"/>
<accession>A0A5C5VHK6</accession>
<comment type="caution">
    <text evidence="10">The sequence shown here is derived from an EMBL/GenBank/DDBJ whole genome shotgun (WGS) entry which is preliminary data.</text>
</comment>
<evidence type="ECO:0000256" key="3">
    <source>
        <dbReference type="ARBA" id="ARBA00022676"/>
    </source>
</evidence>
<feature type="transmembrane region" description="Helical" evidence="8">
    <location>
        <begin position="125"/>
        <end position="145"/>
    </location>
</feature>
<dbReference type="Pfam" id="PF13231">
    <property type="entry name" value="PMT_2"/>
    <property type="match status" value="1"/>
</dbReference>
<keyword evidence="2" id="KW-1003">Cell membrane</keyword>
<keyword evidence="5 8" id="KW-0812">Transmembrane</keyword>
<dbReference type="Proteomes" id="UP000316714">
    <property type="component" value="Unassembled WGS sequence"/>
</dbReference>
<dbReference type="AlphaFoldDB" id="A0A5C5VHK6"/>
<evidence type="ECO:0000256" key="1">
    <source>
        <dbReference type="ARBA" id="ARBA00004651"/>
    </source>
</evidence>
<dbReference type="GO" id="GO:0016763">
    <property type="term" value="F:pentosyltransferase activity"/>
    <property type="evidence" value="ECO:0007669"/>
    <property type="project" value="TreeGrafter"/>
</dbReference>
<proteinExistence type="predicted"/>
<comment type="subcellular location">
    <subcellularLocation>
        <location evidence="1">Cell membrane</location>
        <topology evidence="1">Multi-pass membrane protein</topology>
    </subcellularLocation>
</comment>
<sequence length="633" mass="71134">MSSLQASFHCLAQLLDKPRIAWRVVLGLLIVHTGLLMYSAFVHSPTLNEPGHLVAGLSHWKFGRFELYRVNPPLVRMVAALPVIAVGYEEDWSGFYDGPGARPVFGMGEDFVAANGPRTLYLTMIARWACIPFSWLGAIVCYLWGRDLYSRSAGLVACFIWCFEPNILAHASLITADAHATALGLAACYTFWRWLKKPTWVQAALTGVVLGLAELAKTTLILFYPLWPLLWLAYRWQDRAAMTARAWAREAGMLAIRMAIGLYVVNLGYGFEGSFTQLNQFQFVSNLFTGEAPPAPETRISNPAPTTRFSNTWVGELPVPVPKNYLLGIDIQQKAFERNGRPSYLRGEWRNNGWWYYYLYAGLIKVPVAALLLAFLAAMLWLKQRVAPTADRTLPKAPRDELVLLFPTLLIFCVVSSKTGFSEHFRYALPAFPFLFIWIGGIFRDSDRNSLHTEFDRAKEYALITSRAARRLRVPLRWITPAVMLAWLSASSLWIYPHSLSYFNETVGGPLNGAKHLLGSNLDWGQDYYYLESWCVTNPDLRLDLTENAVTYHPADCFIAISNATSYSLLCDLKDVAVLRVLNASAITRLNILSETGTEPRNRRRGRALRSQTGYGLTVLAPWSATGEYGIAD</sequence>
<evidence type="ECO:0000256" key="7">
    <source>
        <dbReference type="ARBA" id="ARBA00023136"/>
    </source>
</evidence>
<dbReference type="GO" id="GO:0009103">
    <property type="term" value="P:lipopolysaccharide biosynthetic process"/>
    <property type="evidence" value="ECO:0007669"/>
    <property type="project" value="UniProtKB-ARBA"/>
</dbReference>
<dbReference type="InterPro" id="IPR038731">
    <property type="entry name" value="RgtA/B/C-like"/>
</dbReference>
<dbReference type="InterPro" id="IPR050297">
    <property type="entry name" value="LipidA_mod_glycosyltrf_83"/>
</dbReference>
<dbReference type="PANTHER" id="PTHR33908:SF11">
    <property type="entry name" value="MEMBRANE PROTEIN"/>
    <property type="match status" value="1"/>
</dbReference>
<evidence type="ECO:0000313" key="10">
    <source>
        <dbReference type="EMBL" id="TWT37162.1"/>
    </source>
</evidence>
<evidence type="ECO:0000256" key="8">
    <source>
        <dbReference type="SAM" id="Phobius"/>
    </source>
</evidence>
<protein>
    <submittedName>
        <fullName evidence="10">Dolichyl-phosphate-mannose-protein mannosyltransferase</fullName>
    </submittedName>
</protein>
<keyword evidence="6 8" id="KW-1133">Transmembrane helix</keyword>